<dbReference type="EMBL" id="BMPF01000001">
    <property type="protein sequence ID" value="GGL23987.1"/>
    <property type="molecule type" value="Genomic_DNA"/>
</dbReference>
<evidence type="ECO:0000313" key="2">
    <source>
        <dbReference type="EMBL" id="GGL23987.1"/>
    </source>
</evidence>
<feature type="domain" description="DUF7511" evidence="1">
    <location>
        <begin position="21"/>
        <end position="67"/>
    </location>
</feature>
<organism evidence="2 3">
    <name type="scientific">Halarchaeum grantii</name>
    <dbReference type="NCBI Taxonomy" id="1193105"/>
    <lineage>
        <taxon>Archaea</taxon>
        <taxon>Methanobacteriati</taxon>
        <taxon>Methanobacteriota</taxon>
        <taxon>Stenosarchaea group</taxon>
        <taxon>Halobacteria</taxon>
        <taxon>Halobacteriales</taxon>
        <taxon>Halobacteriaceae</taxon>
    </lineage>
</organism>
<dbReference type="AlphaFoldDB" id="A0A830F622"/>
<protein>
    <recommendedName>
        <fullName evidence="1">DUF7511 domain-containing protein</fullName>
    </recommendedName>
</protein>
<accession>A0A830F622</accession>
<gene>
    <name evidence="2" type="ORF">GCM10009037_04330</name>
</gene>
<proteinExistence type="predicted"/>
<evidence type="ECO:0000259" key="1">
    <source>
        <dbReference type="Pfam" id="PF24351"/>
    </source>
</evidence>
<dbReference type="InterPro" id="IPR055933">
    <property type="entry name" value="DUF7511"/>
</dbReference>
<name>A0A830F622_9EURY</name>
<evidence type="ECO:0000313" key="3">
    <source>
        <dbReference type="Proteomes" id="UP000628840"/>
    </source>
</evidence>
<keyword evidence="3" id="KW-1185">Reference proteome</keyword>
<dbReference type="Proteomes" id="UP000628840">
    <property type="component" value="Unassembled WGS sequence"/>
</dbReference>
<comment type="caution">
    <text evidence="2">The sequence shown here is derived from an EMBL/GenBank/DDBJ whole genome shotgun (WGS) entry which is preliminary data.</text>
</comment>
<reference evidence="2 3" key="1">
    <citation type="journal article" date="2019" name="Int. J. Syst. Evol. Microbiol.">
        <title>The Global Catalogue of Microorganisms (GCM) 10K type strain sequencing project: providing services to taxonomists for standard genome sequencing and annotation.</title>
        <authorList>
            <consortium name="The Broad Institute Genomics Platform"/>
            <consortium name="The Broad Institute Genome Sequencing Center for Infectious Disease"/>
            <person name="Wu L."/>
            <person name="Ma J."/>
        </authorList>
    </citation>
    <scope>NUCLEOTIDE SEQUENCE [LARGE SCALE GENOMIC DNA]</scope>
    <source>
        <strain evidence="2 3">JCM 19585</strain>
    </source>
</reference>
<sequence>MSANSTAGDAAHTTVPAPDYALDAVTVTQERGPDRCTVYPTDADEETRLTTWLSLDADATCDLATMR</sequence>
<dbReference type="RefSeq" id="WP_188877944.1">
    <property type="nucleotide sequence ID" value="NZ_BMPF01000001.1"/>
</dbReference>
<dbReference type="Pfam" id="PF24351">
    <property type="entry name" value="DUF7511"/>
    <property type="match status" value="1"/>
</dbReference>
<dbReference type="OrthoDB" id="186853at2157"/>